<dbReference type="PANTHER" id="PTHR43861:SF3">
    <property type="entry name" value="PUTATIVE (AFU_ORTHOLOGUE AFUA_2G14390)-RELATED"/>
    <property type="match status" value="1"/>
</dbReference>
<sequence>MKDFWNNRYDEEAYSYGLSPNIFFKEQLDLLPRGSILLPAEGEGRNAIYALNEGWEVTAFDFSESAMRKAKTLAESHGLNLDYQVADVLTFETDKRFDVLGLSYAHFPSTIRAIANKNLLHFVKPNGKVIFEAFSKEQMGKPSGGPKNEEMLFSIEEIKNEFKGFEFQILEKKTIHLNEGIYHTGEASVIRFLGNKI</sequence>
<evidence type="ECO:0000313" key="4">
    <source>
        <dbReference type="Proteomes" id="UP000198990"/>
    </source>
</evidence>
<evidence type="ECO:0000313" key="3">
    <source>
        <dbReference type="EMBL" id="SEK31105.1"/>
    </source>
</evidence>
<dbReference type="InterPro" id="IPR041698">
    <property type="entry name" value="Methyltransf_25"/>
</dbReference>
<protein>
    <submittedName>
        <fullName evidence="3">Methyltransferase domain-containing protein</fullName>
    </submittedName>
</protein>
<dbReference type="EMBL" id="FNZN01000001">
    <property type="protein sequence ID" value="SEK31105.1"/>
    <property type="molecule type" value="Genomic_DNA"/>
</dbReference>
<dbReference type="CDD" id="cd02440">
    <property type="entry name" value="AdoMet_MTases"/>
    <property type="match status" value="1"/>
</dbReference>
<organism evidence="3 4">
    <name type="scientific">Maribacter orientalis</name>
    <dbReference type="NCBI Taxonomy" id="228957"/>
    <lineage>
        <taxon>Bacteria</taxon>
        <taxon>Pseudomonadati</taxon>
        <taxon>Bacteroidota</taxon>
        <taxon>Flavobacteriia</taxon>
        <taxon>Flavobacteriales</taxon>
        <taxon>Flavobacteriaceae</taxon>
        <taxon>Maribacter</taxon>
    </lineage>
</organism>
<name>A0A1H7G5T7_9FLAO</name>
<dbReference type="SUPFAM" id="SSF53335">
    <property type="entry name" value="S-adenosyl-L-methionine-dependent methyltransferases"/>
    <property type="match status" value="1"/>
</dbReference>
<dbReference type="Pfam" id="PF13649">
    <property type="entry name" value="Methyltransf_25"/>
    <property type="match status" value="1"/>
</dbReference>
<gene>
    <name evidence="3" type="ORF">SAMN04488008_101247</name>
</gene>
<dbReference type="GO" id="GO:0008168">
    <property type="term" value="F:methyltransferase activity"/>
    <property type="evidence" value="ECO:0007669"/>
    <property type="project" value="UniProtKB-KW"/>
</dbReference>
<dbReference type="GO" id="GO:0032259">
    <property type="term" value="P:methylation"/>
    <property type="evidence" value="ECO:0007669"/>
    <property type="project" value="UniProtKB-KW"/>
</dbReference>
<accession>A0A1H7G5T7</accession>
<evidence type="ECO:0000259" key="2">
    <source>
        <dbReference type="Pfam" id="PF13649"/>
    </source>
</evidence>
<dbReference type="RefSeq" id="WP_091618926.1">
    <property type="nucleotide sequence ID" value="NZ_FNZN01000001.1"/>
</dbReference>
<dbReference type="Gene3D" id="3.40.50.150">
    <property type="entry name" value="Vaccinia Virus protein VP39"/>
    <property type="match status" value="1"/>
</dbReference>
<dbReference type="OrthoDB" id="9804312at2"/>
<dbReference type="STRING" id="228957.SAMN04488008_101247"/>
<dbReference type="AlphaFoldDB" id="A0A1H7G5T7"/>
<keyword evidence="4" id="KW-1185">Reference proteome</keyword>
<feature type="domain" description="Methyltransferase" evidence="2">
    <location>
        <begin position="40"/>
        <end position="127"/>
    </location>
</feature>
<dbReference type="PANTHER" id="PTHR43861">
    <property type="entry name" value="TRANS-ACONITATE 2-METHYLTRANSFERASE-RELATED"/>
    <property type="match status" value="1"/>
</dbReference>
<reference evidence="4" key="1">
    <citation type="submission" date="2016-10" db="EMBL/GenBank/DDBJ databases">
        <authorList>
            <person name="Varghese N."/>
            <person name="Submissions S."/>
        </authorList>
    </citation>
    <scope>NUCLEOTIDE SEQUENCE [LARGE SCALE GENOMIC DNA]</scope>
    <source>
        <strain evidence="4">DSM 16471</strain>
    </source>
</reference>
<keyword evidence="3" id="KW-0489">Methyltransferase</keyword>
<evidence type="ECO:0000256" key="1">
    <source>
        <dbReference type="ARBA" id="ARBA00022679"/>
    </source>
</evidence>
<dbReference type="Proteomes" id="UP000198990">
    <property type="component" value="Unassembled WGS sequence"/>
</dbReference>
<keyword evidence="1 3" id="KW-0808">Transferase</keyword>
<proteinExistence type="predicted"/>
<dbReference type="InterPro" id="IPR029063">
    <property type="entry name" value="SAM-dependent_MTases_sf"/>
</dbReference>